<comment type="subcellular location">
    <subcellularLocation>
        <location evidence="1">Cell membrane</location>
        <topology evidence="1">Multi-pass membrane protein</topology>
    </subcellularLocation>
</comment>
<keyword evidence="7 9" id="KW-0472">Membrane</keyword>
<evidence type="ECO:0000256" key="2">
    <source>
        <dbReference type="ARBA" id="ARBA00022448"/>
    </source>
</evidence>
<comment type="similarity">
    <text evidence="8">Belongs to the binding-protein-dependent transport system permease family. LivHM subfamily.</text>
</comment>
<dbReference type="InterPro" id="IPR001851">
    <property type="entry name" value="ABC_transp_permease"/>
</dbReference>
<evidence type="ECO:0000256" key="8">
    <source>
        <dbReference type="ARBA" id="ARBA00037998"/>
    </source>
</evidence>
<accession>A0ABT5YNR9</accession>
<evidence type="ECO:0000256" key="6">
    <source>
        <dbReference type="ARBA" id="ARBA00022989"/>
    </source>
</evidence>
<feature type="transmembrane region" description="Helical" evidence="9">
    <location>
        <begin position="136"/>
        <end position="160"/>
    </location>
</feature>
<dbReference type="Pfam" id="PF02653">
    <property type="entry name" value="BPD_transp_2"/>
    <property type="match status" value="1"/>
</dbReference>
<evidence type="ECO:0000256" key="7">
    <source>
        <dbReference type="ARBA" id="ARBA00023136"/>
    </source>
</evidence>
<sequence length="290" mass="30904">MDLALQLLVNGVITGSHYALLGVGFGIIFATTRIVHFAYGPIFTVAAYMAWYSAAMLGLPIPVALLIAILAAVLLGVGSYVLLYEPFEKRQAPHLVPLIASLGLYIVLENLVGIIFGSGVRVVREFTNGIHFMGPVFFTTIHIWQVVVLVVLGGALAVFLRWTSYGKAVLAMTDNPEMARIIGIDTRKVAILVFAIGSAISAPSAVLILLKDGATTHMGFLAVFMAFVAVIVGGIGSIKGAVIGGFALGMVESLGMLRIPTEWQSSIAFMLLFLVVLLRPQGLFGAAMRR</sequence>
<keyword evidence="3" id="KW-1003">Cell membrane</keyword>
<feature type="transmembrane region" description="Helical" evidence="9">
    <location>
        <begin position="61"/>
        <end position="83"/>
    </location>
</feature>
<keyword evidence="2" id="KW-0813">Transport</keyword>
<evidence type="ECO:0000313" key="11">
    <source>
        <dbReference type="Proteomes" id="UP001215503"/>
    </source>
</evidence>
<evidence type="ECO:0000256" key="5">
    <source>
        <dbReference type="ARBA" id="ARBA00022970"/>
    </source>
</evidence>
<dbReference type="RefSeq" id="WP_275823232.1">
    <property type="nucleotide sequence ID" value="NZ_JARHUD010000006.1"/>
</dbReference>
<evidence type="ECO:0000256" key="1">
    <source>
        <dbReference type="ARBA" id="ARBA00004651"/>
    </source>
</evidence>
<feature type="transmembrane region" description="Helical" evidence="9">
    <location>
        <begin position="37"/>
        <end position="55"/>
    </location>
</feature>
<dbReference type="Proteomes" id="UP001215503">
    <property type="component" value="Unassembled WGS sequence"/>
</dbReference>
<keyword evidence="5" id="KW-0029">Amino-acid transport</keyword>
<feature type="transmembrane region" description="Helical" evidence="9">
    <location>
        <begin position="95"/>
        <end position="116"/>
    </location>
</feature>
<feature type="transmembrane region" description="Helical" evidence="9">
    <location>
        <begin position="189"/>
        <end position="210"/>
    </location>
</feature>
<evidence type="ECO:0000313" key="10">
    <source>
        <dbReference type="EMBL" id="MDF2096621.1"/>
    </source>
</evidence>
<dbReference type="EMBL" id="JARHUD010000006">
    <property type="protein sequence ID" value="MDF2096621.1"/>
    <property type="molecule type" value="Genomic_DNA"/>
</dbReference>
<gene>
    <name evidence="10" type="ORF">P2G67_11595</name>
</gene>
<protein>
    <submittedName>
        <fullName evidence="10">Branched-chain amino acid ABC transporter permease</fullName>
    </submittedName>
</protein>
<name>A0ABT5YNR9_9PROT</name>
<dbReference type="PANTHER" id="PTHR11795:SF445">
    <property type="entry name" value="AMINO ACID ABC TRANSPORTER PERMEASE PROTEIN"/>
    <property type="match status" value="1"/>
</dbReference>
<feature type="transmembrane region" description="Helical" evidence="9">
    <location>
        <begin position="216"/>
        <end position="235"/>
    </location>
</feature>
<dbReference type="PANTHER" id="PTHR11795">
    <property type="entry name" value="BRANCHED-CHAIN AMINO ACID TRANSPORT SYSTEM PERMEASE PROTEIN LIVH"/>
    <property type="match status" value="1"/>
</dbReference>
<evidence type="ECO:0000256" key="9">
    <source>
        <dbReference type="SAM" id="Phobius"/>
    </source>
</evidence>
<dbReference type="InterPro" id="IPR052157">
    <property type="entry name" value="BCAA_transport_permease"/>
</dbReference>
<keyword evidence="4 9" id="KW-0812">Transmembrane</keyword>
<organism evidence="10 11">
    <name type="scientific">Aquibaculum arenosum</name>
    <dbReference type="NCBI Taxonomy" id="3032591"/>
    <lineage>
        <taxon>Bacteria</taxon>
        <taxon>Pseudomonadati</taxon>
        <taxon>Pseudomonadota</taxon>
        <taxon>Alphaproteobacteria</taxon>
        <taxon>Rhodospirillales</taxon>
        <taxon>Rhodovibrionaceae</taxon>
        <taxon>Aquibaculum</taxon>
    </lineage>
</organism>
<proteinExistence type="inferred from homology"/>
<feature type="transmembrane region" description="Helical" evidence="9">
    <location>
        <begin position="267"/>
        <end position="287"/>
    </location>
</feature>
<keyword evidence="11" id="KW-1185">Reference proteome</keyword>
<reference evidence="10 11" key="1">
    <citation type="submission" date="2023-03" db="EMBL/GenBank/DDBJ databases">
        <title>Fodinicurvata sp. CAU 1616 isolated from sea sendiment.</title>
        <authorList>
            <person name="Kim W."/>
        </authorList>
    </citation>
    <scope>NUCLEOTIDE SEQUENCE [LARGE SCALE GENOMIC DNA]</scope>
    <source>
        <strain evidence="10 11">CAU 1616</strain>
    </source>
</reference>
<dbReference type="CDD" id="cd06582">
    <property type="entry name" value="TM_PBP1_LivH_like"/>
    <property type="match status" value="1"/>
</dbReference>
<keyword evidence="6 9" id="KW-1133">Transmembrane helix</keyword>
<evidence type="ECO:0000256" key="3">
    <source>
        <dbReference type="ARBA" id="ARBA00022475"/>
    </source>
</evidence>
<evidence type="ECO:0000256" key="4">
    <source>
        <dbReference type="ARBA" id="ARBA00022692"/>
    </source>
</evidence>
<comment type="caution">
    <text evidence="10">The sequence shown here is derived from an EMBL/GenBank/DDBJ whole genome shotgun (WGS) entry which is preliminary data.</text>
</comment>
<feature type="transmembrane region" description="Helical" evidence="9">
    <location>
        <begin position="12"/>
        <end position="30"/>
    </location>
</feature>